<comment type="cofactor">
    <cofactor evidence="11">
        <name>Mn(2+)</name>
        <dbReference type="ChEBI" id="CHEBI:29035"/>
    </cofactor>
    <text evidence="11">Binds 2 manganese ions per subunit.</text>
</comment>
<dbReference type="EC" id="6.5.1.8" evidence="1"/>
<evidence type="ECO:0000256" key="8">
    <source>
        <dbReference type="ARBA" id="ARBA00047746"/>
    </source>
</evidence>
<feature type="binding site" evidence="11">
    <location>
        <position position="170"/>
    </location>
    <ligand>
        <name>Mn(2+)</name>
        <dbReference type="ChEBI" id="CHEBI:29035"/>
        <label>2</label>
    </ligand>
</feature>
<dbReference type="Pfam" id="PF01139">
    <property type="entry name" value="RtcB"/>
    <property type="match status" value="2"/>
</dbReference>
<dbReference type="KEGG" id="copr:Cop2CBH44_10930"/>
<keyword evidence="5" id="KW-0692">RNA repair</keyword>
<dbReference type="GO" id="GO:0006396">
    <property type="term" value="P:RNA processing"/>
    <property type="evidence" value="ECO:0007669"/>
    <property type="project" value="InterPro"/>
</dbReference>
<keyword evidence="2" id="KW-0436">Ligase</keyword>
<dbReference type="InterPro" id="IPR036025">
    <property type="entry name" value="RtcB-like_sf"/>
</dbReference>
<evidence type="ECO:0000313" key="12">
    <source>
        <dbReference type="EMBL" id="BCI62740.1"/>
    </source>
</evidence>
<gene>
    <name evidence="12" type="ORF">Cop2CBH44_10930</name>
</gene>
<dbReference type="AlphaFoldDB" id="A0A7G1HT97"/>
<evidence type="ECO:0000256" key="2">
    <source>
        <dbReference type="ARBA" id="ARBA00022598"/>
    </source>
</evidence>
<dbReference type="Proteomes" id="UP000594042">
    <property type="component" value="Chromosome"/>
</dbReference>
<dbReference type="GO" id="GO:0006281">
    <property type="term" value="P:DNA repair"/>
    <property type="evidence" value="ECO:0007669"/>
    <property type="project" value="TreeGrafter"/>
</dbReference>
<evidence type="ECO:0000256" key="3">
    <source>
        <dbReference type="ARBA" id="ARBA00022723"/>
    </source>
</evidence>
<feature type="binding site" evidence="10">
    <location>
        <position position="298"/>
    </location>
    <ligand>
        <name>GMP</name>
        <dbReference type="ChEBI" id="CHEBI:58115"/>
    </ligand>
</feature>
<evidence type="ECO:0000256" key="11">
    <source>
        <dbReference type="PIRSR" id="PIRSR601233-3"/>
    </source>
</evidence>
<dbReference type="InterPro" id="IPR052915">
    <property type="entry name" value="RtcB-like"/>
</dbReference>
<dbReference type="EMBL" id="AP023322">
    <property type="protein sequence ID" value="BCI62740.1"/>
    <property type="molecule type" value="Genomic_DNA"/>
</dbReference>
<dbReference type="PANTHER" id="PTHR43749:SF2">
    <property type="entry name" value="RNA-SPLICING LIGASE RTCB"/>
    <property type="match status" value="1"/>
</dbReference>
<keyword evidence="3 11" id="KW-0479">Metal-binding</keyword>
<organism evidence="12 13">
    <name type="scientific">Coprobacter secundus subsp. similis</name>
    <dbReference type="NCBI Taxonomy" id="2751153"/>
    <lineage>
        <taxon>Bacteria</taxon>
        <taxon>Pseudomonadati</taxon>
        <taxon>Bacteroidota</taxon>
        <taxon>Bacteroidia</taxon>
        <taxon>Bacteroidales</taxon>
        <taxon>Barnesiellaceae</taxon>
        <taxon>Coprobacter</taxon>
    </lineage>
</organism>
<dbReference type="PANTHER" id="PTHR43749">
    <property type="entry name" value="RNA-SPLICING LIGASE RTCB"/>
    <property type="match status" value="1"/>
</dbReference>
<feature type="binding site" evidence="11">
    <location>
        <position position="152"/>
    </location>
    <ligand>
        <name>Mn(2+)</name>
        <dbReference type="ChEBI" id="CHEBI:29035"/>
        <label>1</label>
    </ligand>
</feature>
<dbReference type="SUPFAM" id="SSF103365">
    <property type="entry name" value="Hypothetical protein PH1602"/>
    <property type="match status" value="1"/>
</dbReference>
<evidence type="ECO:0000256" key="7">
    <source>
        <dbReference type="ARBA" id="ARBA00023211"/>
    </source>
</evidence>
<evidence type="ECO:0000313" key="13">
    <source>
        <dbReference type="Proteomes" id="UP000594042"/>
    </source>
</evidence>
<dbReference type="InterPro" id="IPR001233">
    <property type="entry name" value="RtcB"/>
</dbReference>
<dbReference type="GO" id="GO:0042245">
    <property type="term" value="P:RNA repair"/>
    <property type="evidence" value="ECO:0007669"/>
    <property type="project" value="UniProtKB-KW"/>
</dbReference>
<evidence type="ECO:0000256" key="5">
    <source>
        <dbReference type="ARBA" id="ARBA00022800"/>
    </source>
</evidence>
<feature type="binding site" evidence="11">
    <location>
        <position position="73"/>
    </location>
    <ligand>
        <name>Mn(2+)</name>
        <dbReference type="ChEBI" id="CHEBI:29035"/>
        <label>1</label>
    </ligand>
</feature>
<evidence type="ECO:0000256" key="9">
    <source>
        <dbReference type="PIRSR" id="PIRSR601233-1"/>
    </source>
</evidence>
<keyword evidence="13" id="KW-1185">Reference proteome</keyword>
<dbReference type="GO" id="GO:0030145">
    <property type="term" value="F:manganese ion binding"/>
    <property type="evidence" value="ECO:0007669"/>
    <property type="project" value="TreeGrafter"/>
</dbReference>
<accession>A0A7G1HT97</accession>
<keyword evidence="4 10" id="KW-0547">Nucleotide-binding</keyword>
<evidence type="ECO:0000256" key="1">
    <source>
        <dbReference type="ARBA" id="ARBA00012726"/>
    </source>
</evidence>
<dbReference type="Gene3D" id="3.90.1860.10">
    <property type="entry name" value="tRNA-splicing ligase RtcB"/>
    <property type="match status" value="1"/>
</dbReference>
<sequence>MVQKVVMGTRLPAKLWLDDVEDSCMAQIISLASLPFAFKHIAIMPDAHTGKGMPIGGVLATIGVVIPNAVGVDIGCGMCAVKTNLKASELSVNQIKAIMKHIRKTIPLGFDHQKNAMDKSLLPDLDLDACPFLRNKTVAMLKEIGTLGGGNHFIEIQKDTKKDDVWIMIHSGSRHVGLTVANYYNKQAEILCERWYADTLPGLAFLPIEEQVGKDYMHEMEYCKHLAFANRKVMMEQVQQGFMDNCTNVNFEPIINIAHNYAAWENHFGKNVIVHRKGATRAFKGEIGIIPGSMGTKSYIVEGLGNPESFMSCSHGAGRKMSRSVAFKTLDLSEECRRMDEQGIIHGMRKSGLDEAPSAYKDIEAVIAFENDLIKPIIELAPLAVVKGD</sequence>
<evidence type="ECO:0000256" key="4">
    <source>
        <dbReference type="ARBA" id="ARBA00022741"/>
    </source>
</evidence>
<feature type="binding site" evidence="10">
    <location>
        <position position="387"/>
    </location>
    <ligand>
        <name>GMP</name>
        <dbReference type="ChEBI" id="CHEBI:58115"/>
    </ligand>
</feature>
<comment type="catalytic activity">
    <reaction evidence="8">
        <text>a 3'-end 3'-phospho-ribonucleotide-RNA + a 5'-end dephospho-ribonucleoside-RNA + GTP = a ribonucleotidyl-ribonucleotide-RNA + GMP + diphosphate</text>
        <dbReference type="Rhea" id="RHEA:68076"/>
        <dbReference type="Rhea" id="RHEA-COMP:10463"/>
        <dbReference type="Rhea" id="RHEA-COMP:13936"/>
        <dbReference type="Rhea" id="RHEA-COMP:17355"/>
        <dbReference type="ChEBI" id="CHEBI:33019"/>
        <dbReference type="ChEBI" id="CHEBI:37565"/>
        <dbReference type="ChEBI" id="CHEBI:58115"/>
        <dbReference type="ChEBI" id="CHEBI:83062"/>
        <dbReference type="ChEBI" id="CHEBI:138284"/>
        <dbReference type="ChEBI" id="CHEBI:173118"/>
        <dbReference type="EC" id="6.5.1.8"/>
    </reaction>
</comment>
<keyword evidence="6 10" id="KW-0342">GTP-binding</keyword>
<feature type="binding site" evidence="11">
    <location>
        <position position="259"/>
    </location>
    <ligand>
        <name>Mn(2+)</name>
        <dbReference type="ChEBI" id="CHEBI:29035"/>
        <label>2</label>
    </ligand>
</feature>
<dbReference type="GO" id="GO:0170057">
    <property type="term" value="F:RNA ligase (GTP) activity"/>
    <property type="evidence" value="ECO:0007669"/>
    <property type="project" value="UniProtKB-EC"/>
</dbReference>
<name>A0A7G1HT97_9BACT</name>
<dbReference type="GO" id="GO:0003909">
    <property type="term" value="F:DNA ligase activity"/>
    <property type="evidence" value="ECO:0007669"/>
    <property type="project" value="TreeGrafter"/>
</dbReference>
<feature type="active site" description="GMP-histidine intermediate" evidence="9">
    <location>
        <position position="315"/>
    </location>
</feature>
<proteinExistence type="predicted"/>
<protein>
    <recommendedName>
        <fullName evidence="1">3'-phosphate/5'-hydroxy nucleic acid ligase</fullName>
        <ecNumber evidence="1">6.5.1.8</ecNumber>
    </recommendedName>
</protein>
<feature type="binding site" evidence="10">
    <location>
        <begin position="151"/>
        <end position="155"/>
    </location>
    <ligand>
        <name>GMP</name>
        <dbReference type="ChEBI" id="CHEBI:58115"/>
    </ligand>
</feature>
<feature type="binding site" evidence="10">
    <location>
        <begin position="291"/>
        <end position="294"/>
    </location>
    <ligand>
        <name>GMP</name>
        <dbReference type="ChEBI" id="CHEBI:58115"/>
    </ligand>
</feature>
<feature type="binding site" evidence="10">
    <location>
        <begin position="315"/>
        <end position="318"/>
    </location>
    <ligand>
        <name>GMP</name>
        <dbReference type="ChEBI" id="CHEBI:58115"/>
    </ligand>
</feature>
<dbReference type="GO" id="GO:0005525">
    <property type="term" value="F:GTP binding"/>
    <property type="evidence" value="ECO:0007669"/>
    <property type="project" value="UniProtKB-KW"/>
</dbReference>
<keyword evidence="7 11" id="KW-0464">Manganese</keyword>
<feature type="binding site" evidence="10">
    <location>
        <begin position="259"/>
        <end position="260"/>
    </location>
    <ligand>
        <name>GMP</name>
        <dbReference type="ChEBI" id="CHEBI:58115"/>
    </ligand>
</feature>
<evidence type="ECO:0000256" key="10">
    <source>
        <dbReference type="PIRSR" id="PIRSR601233-2"/>
    </source>
</evidence>
<dbReference type="RefSeq" id="WP_021931526.1">
    <property type="nucleotide sequence ID" value="NZ_AP023322.1"/>
</dbReference>
<reference evidence="13" key="1">
    <citation type="submission" date="2020-07" db="EMBL/GenBank/DDBJ databases">
        <title>Complete genome sequencing of Coprobacter sp. strain 2CBH44.</title>
        <authorList>
            <person name="Sakamoto M."/>
            <person name="Murakami T."/>
            <person name="Mori H."/>
        </authorList>
    </citation>
    <scope>NUCLEOTIDE SEQUENCE [LARGE SCALE GENOMIC DNA]</scope>
    <source>
        <strain evidence="13">2CBH44</strain>
    </source>
</reference>
<evidence type="ECO:0000256" key="6">
    <source>
        <dbReference type="ARBA" id="ARBA00023134"/>
    </source>
</evidence>